<dbReference type="InterPro" id="IPR002376">
    <property type="entry name" value="Formyl_transf_N"/>
</dbReference>
<evidence type="ECO:0000256" key="2">
    <source>
        <dbReference type="ARBA" id="ARBA00012254"/>
    </source>
</evidence>
<accession>A0A382XHV8</accession>
<dbReference type="PANTHER" id="PTHR43369">
    <property type="entry name" value="PHOSPHORIBOSYLGLYCINAMIDE FORMYLTRANSFERASE"/>
    <property type="match status" value="1"/>
</dbReference>
<feature type="non-terminal residue" evidence="6">
    <location>
        <position position="1"/>
    </location>
</feature>
<dbReference type="PANTHER" id="PTHR43369:SF2">
    <property type="entry name" value="PHOSPHORIBOSYLGLYCINAMIDE FORMYLTRANSFERASE"/>
    <property type="match status" value="1"/>
</dbReference>
<evidence type="ECO:0000313" key="6">
    <source>
        <dbReference type="EMBL" id="SVD70404.1"/>
    </source>
</evidence>
<dbReference type="GO" id="GO:0005829">
    <property type="term" value="C:cytosol"/>
    <property type="evidence" value="ECO:0007669"/>
    <property type="project" value="TreeGrafter"/>
</dbReference>
<protein>
    <recommendedName>
        <fullName evidence="2">phosphoribosylglycinamide formyltransferase 1</fullName>
        <ecNumber evidence="2">2.1.2.2</ecNumber>
    </recommendedName>
</protein>
<evidence type="ECO:0000256" key="1">
    <source>
        <dbReference type="ARBA" id="ARBA00005054"/>
    </source>
</evidence>
<feature type="non-terminal residue" evidence="6">
    <location>
        <position position="81"/>
    </location>
</feature>
<keyword evidence="4" id="KW-0658">Purine biosynthesis</keyword>
<dbReference type="Pfam" id="PF00551">
    <property type="entry name" value="Formyl_trans_N"/>
    <property type="match status" value="1"/>
</dbReference>
<name>A0A382XHV8_9ZZZZ</name>
<evidence type="ECO:0000256" key="3">
    <source>
        <dbReference type="ARBA" id="ARBA00022679"/>
    </source>
</evidence>
<gene>
    <name evidence="6" type="ORF">METZ01_LOCUS423258</name>
</gene>
<dbReference type="EMBL" id="UINC01167735">
    <property type="protein sequence ID" value="SVD70404.1"/>
    <property type="molecule type" value="Genomic_DNA"/>
</dbReference>
<organism evidence="6">
    <name type="scientific">marine metagenome</name>
    <dbReference type="NCBI Taxonomy" id="408172"/>
    <lineage>
        <taxon>unclassified sequences</taxon>
        <taxon>metagenomes</taxon>
        <taxon>ecological metagenomes</taxon>
    </lineage>
</organism>
<dbReference type="SUPFAM" id="SSF53328">
    <property type="entry name" value="Formyltransferase"/>
    <property type="match status" value="1"/>
</dbReference>
<evidence type="ECO:0000256" key="4">
    <source>
        <dbReference type="ARBA" id="ARBA00022755"/>
    </source>
</evidence>
<feature type="domain" description="Formyl transferase N-terminal" evidence="5">
    <location>
        <begin position="6"/>
        <end position="77"/>
    </location>
</feature>
<dbReference type="Gene3D" id="3.40.50.170">
    <property type="entry name" value="Formyl transferase, N-terminal domain"/>
    <property type="match status" value="1"/>
</dbReference>
<dbReference type="GO" id="GO:0006189">
    <property type="term" value="P:'de novo' IMP biosynthetic process"/>
    <property type="evidence" value="ECO:0007669"/>
    <property type="project" value="TreeGrafter"/>
</dbReference>
<dbReference type="AlphaFoldDB" id="A0A382XHV8"/>
<dbReference type="EC" id="2.1.2.2" evidence="2"/>
<comment type="pathway">
    <text evidence="1">Purine metabolism; IMP biosynthesis via de novo pathway; N(2)-formyl-N(1)-(5-phospho-D-ribosyl)glycinamide from N(1)-(5-phospho-D-ribosyl)glycinamide (10-formyl THF route): step 1/1.</text>
</comment>
<dbReference type="InterPro" id="IPR036477">
    <property type="entry name" value="Formyl_transf_N_sf"/>
</dbReference>
<reference evidence="6" key="1">
    <citation type="submission" date="2018-05" db="EMBL/GenBank/DDBJ databases">
        <authorList>
            <person name="Lanie J.A."/>
            <person name="Ng W.-L."/>
            <person name="Kazmierczak K.M."/>
            <person name="Andrzejewski T.M."/>
            <person name="Davidsen T.M."/>
            <person name="Wayne K.J."/>
            <person name="Tettelin H."/>
            <person name="Glass J.I."/>
            <person name="Rusch D."/>
            <person name="Podicherti R."/>
            <person name="Tsui H.-C.T."/>
            <person name="Winkler M.E."/>
        </authorList>
    </citation>
    <scope>NUCLEOTIDE SEQUENCE</scope>
</reference>
<proteinExistence type="predicted"/>
<keyword evidence="3" id="KW-0808">Transferase</keyword>
<sequence length="81" mass="8628">VGHGRKTVVLISGNGTNLQAIIDAIQANELSICLANVLSDCPEAYGLERARAASVPTTVVDYRKCADPAEFNRLLSEQLSV</sequence>
<evidence type="ECO:0000259" key="5">
    <source>
        <dbReference type="Pfam" id="PF00551"/>
    </source>
</evidence>
<dbReference type="GO" id="GO:0004644">
    <property type="term" value="F:phosphoribosylglycinamide formyltransferase activity"/>
    <property type="evidence" value="ECO:0007669"/>
    <property type="project" value="UniProtKB-EC"/>
</dbReference>